<feature type="domain" description="RES" evidence="1">
    <location>
        <begin position="42"/>
        <end position="183"/>
    </location>
</feature>
<dbReference type="SMART" id="SM00953">
    <property type="entry name" value="RES"/>
    <property type="match status" value="1"/>
</dbReference>
<keyword evidence="3" id="KW-1185">Reference proteome</keyword>
<comment type="caution">
    <text evidence="2">The sequence shown here is derived from an EMBL/GenBank/DDBJ whole genome shotgun (WGS) entry which is preliminary data.</text>
</comment>
<dbReference type="EMBL" id="JAUTWS010000114">
    <property type="protein sequence ID" value="MDO9713706.1"/>
    <property type="molecule type" value="Genomic_DNA"/>
</dbReference>
<sequence length="206" mass="22106">MTRGPTEPAPFPPADLASRPLPLVRWESGATVVRVHRAAHGPIHFSPGPDKPPLGRFDSASGRFGVLYAAQAFEGAFVETLIRNPARALISLAEIEARALSIVAIHEEMLLVDLTGPGLSRLGLDARFLSGPYDPCGAWADALHDHPSQPAGIAYPSRFDPSQLCVALFSRLAPHLEPVTEPVPLNEMRSDVALILDRYGKALDPG</sequence>
<organism evidence="2 3">
    <name type="scientific">Paracraurococcus lichenis</name>
    <dbReference type="NCBI Taxonomy" id="3064888"/>
    <lineage>
        <taxon>Bacteria</taxon>
        <taxon>Pseudomonadati</taxon>
        <taxon>Pseudomonadota</taxon>
        <taxon>Alphaproteobacteria</taxon>
        <taxon>Acetobacterales</taxon>
        <taxon>Roseomonadaceae</taxon>
        <taxon>Paracraurococcus</taxon>
    </lineage>
</organism>
<evidence type="ECO:0000259" key="1">
    <source>
        <dbReference type="SMART" id="SM00953"/>
    </source>
</evidence>
<evidence type="ECO:0000313" key="2">
    <source>
        <dbReference type="EMBL" id="MDO9713706.1"/>
    </source>
</evidence>
<reference evidence="2 3" key="1">
    <citation type="submission" date="2023-08" db="EMBL/GenBank/DDBJ databases">
        <title>The draft genome sequence of Paracraurococcus sp. LOR1-02.</title>
        <authorList>
            <person name="Kingkaew E."/>
            <person name="Tanasupawat S."/>
        </authorList>
    </citation>
    <scope>NUCLEOTIDE SEQUENCE [LARGE SCALE GENOMIC DNA]</scope>
    <source>
        <strain evidence="2 3">LOR1-02</strain>
    </source>
</reference>
<accession>A0ABT9EBW9</accession>
<gene>
    <name evidence="2" type="ORF">Q7A36_35675</name>
</gene>
<evidence type="ECO:0000313" key="3">
    <source>
        <dbReference type="Proteomes" id="UP001243009"/>
    </source>
</evidence>
<name>A0ABT9EBW9_9PROT</name>
<protein>
    <submittedName>
        <fullName evidence="2">RES family NAD+ phosphorylase</fullName>
    </submittedName>
</protein>
<dbReference type="Proteomes" id="UP001243009">
    <property type="component" value="Unassembled WGS sequence"/>
</dbReference>
<proteinExistence type="predicted"/>
<dbReference type="Pfam" id="PF08808">
    <property type="entry name" value="RES"/>
    <property type="match status" value="1"/>
</dbReference>
<dbReference type="RefSeq" id="WP_305108560.1">
    <property type="nucleotide sequence ID" value="NZ_JAUTWS010000114.1"/>
</dbReference>
<dbReference type="InterPro" id="IPR014914">
    <property type="entry name" value="RES_dom"/>
</dbReference>